<dbReference type="AlphaFoldDB" id="A0A4Y7L0B9"/>
<evidence type="ECO:0000313" key="4">
    <source>
        <dbReference type="EMBL" id="RZC78994.1"/>
    </source>
</evidence>
<evidence type="ECO:0000256" key="1">
    <source>
        <dbReference type="SAM" id="MobiDB-lite"/>
    </source>
</evidence>
<name>A0A4Y7L0B9_PAPSO</name>
<reference evidence="4 5" key="1">
    <citation type="journal article" date="2018" name="Science">
        <title>The opium poppy genome and morphinan production.</title>
        <authorList>
            <person name="Guo L."/>
            <person name="Winzer T."/>
            <person name="Yang X."/>
            <person name="Li Y."/>
            <person name="Ning Z."/>
            <person name="He Z."/>
            <person name="Teodor R."/>
            <person name="Lu Y."/>
            <person name="Bowser T.A."/>
            <person name="Graham I.A."/>
            <person name="Ye K."/>
        </authorList>
    </citation>
    <scope>NUCLEOTIDE SEQUENCE [LARGE SCALE GENOMIC DNA]</scope>
    <source>
        <strain evidence="5">cv. HN1</strain>
        <tissue evidence="4">Leaves</tissue>
    </source>
</reference>
<proteinExistence type="predicted"/>
<feature type="compositionally biased region" description="Low complexity" evidence="1">
    <location>
        <begin position="53"/>
        <end position="68"/>
    </location>
</feature>
<dbReference type="Pfam" id="PF25002">
    <property type="entry name" value="DUF7780"/>
    <property type="match status" value="1"/>
</dbReference>
<evidence type="ECO:0000256" key="2">
    <source>
        <dbReference type="SAM" id="Phobius"/>
    </source>
</evidence>
<feature type="region of interest" description="Disordered" evidence="1">
    <location>
        <begin position="31"/>
        <end position="68"/>
    </location>
</feature>
<dbReference type="PANTHER" id="PTHR34960:SF1">
    <property type="entry name" value="EMB|CAB68146.1-RELATED"/>
    <property type="match status" value="1"/>
</dbReference>
<keyword evidence="2" id="KW-0812">Transmembrane</keyword>
<evidence type="ECO:0000259" key="3">
    <source>
        <dbReference type="Pfam" id="PF25002"/>
    </source>
</evidence>
<keyword evidence="5" id="KW-1185">Reference proteome</keyword>
<accession>A0A4Y7L0B9</accession>
<keyword evidence="2" id="KW-1133">Transmembrane helix</keyword>
<feature type="region of interest" description="Disordered" evidence="1">
    <location>
        <begin position="466"/>
        <end position="513"/>
    </location>
</feature>
<dbReference type="InterPro" id="IPR056682">
    <property type="entry name" value="DUF7780"/>
</dbReference>
<dbReference type="STRING" id="3469.A0A4Y7L0B9"/>
<organism evidence="4 5">
    <name type="scientific">Papaver somniferum</name>
    <name type="common">Opium poppy</name>
    <dbReference type="NCBI Taxonomy" id="3469"/>
    <lineage>
        <taxon>Eukaryota</taxon>
        <taxon>Viridiplantae</taxon>
        <taxon>Streptophyta</taxon>
        <taxon>Embryophyta</taxon>
        <taxon>Tracheophyta</taxon>
        <taxon>Spermatophyta</taxon>
        <taxon>Magnoliopsida</taxon>
        <taxon>Ranunculales</taxon>
        <taxon>Papaveraceae</taxon>
        <taxon>Papaveroideae</taxon>
        <taxon>Papaver</taxon>
    </lineage>
</organism>
<evidence type="ECO:0000313" key="5">
    <source>
        <dbReference type="Proteomes" id="UP000316621"/>
    </source>
</evidence>
<dbReference type="Proteomes" id="UP000316621">
    <property type="component" value="Chromosome 9"/>
</dbReference>
<dbReference type="PANTHER" id="PTHR34960">
    <property type="entry name" value="EMB|CAB68146.1-RELATED"/>
    <property type="match status" value="1"/>
</dbReference>
<protein>
    <recommendedName>
        <fullName evidence="3">DUF7780 domain-containing protein</fullName>
    </recommendedName>
</protein>
<feature type="compositionally biased region" description="Basic and acidic residues" evidence="1">
    <location>
        <begin position="499"/>
        <end position="509"/>
    </location>
</feature>
<keyword evidence="2" id="KW-0472">Membrane</keyword>
<gene>
    <name evidence="4" type="ORF">C5167_003835</name>
</gene>
<feature type="domain" description="DUF7780" evidence="3">
    <location>
        <begin position="151"/>
        <end position="463"/>
    </location>
</feature>
<feature type="compositionally biased region" description="Polar residues" evidence="1">
    <location>
        <begin position="466"/>
        <end position="480"/>
    </location>
</feature>
<feature type="transmembrane region" description="Helical" evidence="2">
    <location>
        <begin position="85"/>
        <end position="105"/>
    </location>
</feature>
<dbReference type="EMBL" id="CM010723">
    <property type="protein sequence ID" value="RZC78994.1"/>
    <property type="molecule type" value="Genomic_DNA"/>
</dbReference>
<dbReference type="Gramene" id="RZC78994">
    <property type="protein sequence ID" value="RZC78994"/>
    <property type="gene ID" value="C5167_003835"/>
</dbReference>
<dbReference type="OMA" id="ELIICHV"/>
<feature type="compositionally biased region" description="Basic residues" evidence="1">
    <location>
        <begin position="481"/>
        <end position="498"/>
    </location>
</feature>
<sequence length="521" mass="58841">MGLYGKTKSGNNESWGLGLLLVFFLDDENSEDHHQQHNNNQKYNESKKKNLASSSPFKSSPSSGRSNTPSFFSSNKLLISKAQSTISICALLVFFTLFVFTLSTFEPSIHSSTSAATKFPRRWLPEKINYSHLDKTHIKKSQISSYSVNNFALQGMGTLFRRGTKPMNDLIVAHLAEDITDSELQLFLRTLHRSSVTAKSDVVFIYSSSLSPNFTSIIHQENESFLKLAHHHRTNQLNGSAINVAKKLKTMINSFDVTQFSKSDNKGESLWGKRIRTNSNHSNNNNSAEGDINELSIGSMVGFETAELDPEDSLSGFFNDPPSIRLRRWACYPMLLGRVRRNFKHIMLVNVKDVVLLGDSMSRVRSRSAESVHLWMMNKNLLDKTTQFHNKKDQSKQPLTADLIMGGMRGIRRLSNAMLNEIVRATMKHKGKTNTISDSGVLSQLIHNESLLKHIEVSVTTESAMPDTSSLVNSKRNSGLTHHHHHHHHQHQNIVHRGRTGEERRESRPHSIIPCAQVYYP</sequence>